<dbReference type="Gene3D" id="3.40.50.410">
    <property type="entry name" value="von Willebrand factor, type A domain"/>
    <property type="match status" value="2"/>
</dbReference>
<dbReference type="SUPFAM" id="SSF53300">
    <property type="entry name" value="vWA-like"/>
    <property type="match status" value="1"/>
</dbReference>
<gene>
    <name evidence="2" type="ORF">TBC1_111058</name>
</gene>
<dbReference type="Pfam" id="PF00092">
    <property type="entry name" value="VWA"/>
    <property type="match status" value="1"/>
</dbReference>
<organism evidence="2">
    <name type="scientific">Lentimicrobium saccharophilum</name>
    <dbReference type="NCBI Taxonomy" id="1678841"/>
    <lineage>
        <taxon>Bacteria</taxon>
        <taxon>Pseudomonadati</taxon>
        <taxon>Bacteroidota</taxon>
        <taxon>Bacteroidia</taxon>
        <taxon>Bacteroidales</taxon>
        <taxon>Lentimicrobiaceae</taxon>
        <taxon>Lentimicrobium</taxon>
    </lineage>
</organism>
<proteinExistence type="predicted"/>
<dbReference type="STRING" id="1678841.TBC1_111058"/>
<dbReference type="RefSeq" id="WP_062039499.1">
    <property type="nucleotide sequence ID" value="NZ_DF968182.1"/>
</dbReference>
<sequence>MPNNFSFFLSGGVVISKKGYFRINRKYICQIRQYFLDRTRFYLLPEAPMIKKLLLLLLILPLALEAQKADKPTKPEPLSRILFVFDASQSMYARWQSDMKINIAKKLMGNLLDSLSGFKNLELALRVYGHQKNYPPPDCYDTKLEVPFAPGNIPSIKNKILGLTPRGTTPIAYSLQQVVNDFPPCDDCRNIIILITDGIEECGGDPCAASAELQKHGIAMKPFIIGIGRDFKEAFNCVGTYFDASSETAFQKALNTVILQALKSTTMQVNLLDSHNKPTETNVNMSFYDRTSGKLKYNFIHTLNNKGLPDTLVVDPLITYDLVVHTVPPLALENISLKQQTHLTATISAPQGYLDLRMGTNDRIVKNLFAIVRQHGKTNTINVQNFGDTKKYLCGSYDLEILTLPRIYMNDVMIRQSETTTIDIPLPGIAVIRKSVNGFGSLYVERNNVLEWIYDLREHVLQETLVLQPGKYRVVYRSKNAERAMYSIENTFTILPGGTSNVNLFSY</sequence>
<evidence type="ECO:0000259" key="1">
    <source>
        <dbReference type="PROSITE" id="PS50234"/>
    </source>
</evidence>
<dbReference type="InterPro" id="IPR002035">
    <property type="entry name" value="VWF_A"/>
</dbReference>
<evidence type="ECO:0000313" key="3">
    <source>
        <dbReference type="Proteomes" id="UP000053091"/>
    </source>
</evidence>
<evidence type="ECO:0000313" key="2">
    <source>
        <dbReference type="EMBL" id="GAP42917.1"/>
    </source>
</evidence>
<feature type="domain" description="VWFA" evidence="1">
    <location>
        <begin position="80"/>
        <end position="230"/>
    </location>
</feature>
<dbReference type="Proteomes" id="UP000053091">
    <property type="component" value="Unassembled WGS sequence"/>
</dbReference>
<dbReference type="EMBL" id="DF968182">
    <property type="protein sequence ID" value="GAP42917.1"/>
    <property type="molecule type" value="Genomic_DNA"/>
</dbReference>
<accession>A0A0S7BQ97</accession>
<keyword evidence="3" id="KW-1185">Reference proteome</keyword>
<protein>
    <submittedName>
        <fullName evidence="2">Protein containing von Willebrand factor type A domain</fullName>
    </submittedName>
</protein>
<dbReference type="SMART" id="SM00327">
    <property type="entry name" value="VWA"/>
    <property type="match status" value="1"/>
</dbReference>
<reference evidence="2" key="1">
    <citation type="journal article" date="2015" name="Genome Announc.">
        <title>Draft Genome Sequence of Bacteroidales Strain TBC1, a Novel Isolate from a Methanogenic Wastewater Treatment System.</title>
        <authorList>
            <person name="Tourlousse D.M."/>
            <person name="Matsuura N."/>
            <person name="Sun L."/>
            <person name="Toyonaga M."/>
            <person name="Kuroda K."/>
            <person name="Ohashi A."/>
            <person name="Cruz R."/>
            <person name="Yamaguchi T."/>
            <person name="Sekiguchi Y."/>
        </authorList>
    </citation>
    <scope>NUCLEOTIDE SEQUENCE [LARGE SCALE GENOMIC DNA]</scope>
    <source>
        <strain evidence="2">TBC1</strain>
    </source>
</reference>
<dbReference type="AlphaFoldDB" id="A0A0S7BQ97"/>
<dbReference type="InterPro" id="IPR036465">
    <property type="entry name" value="vWFA_dom_sf"/>
</dbReference>
<name>A0A0S7BQ97_9BACT</name>
<dbReference type="PROSITE" id="PS50234">
    <property type="entry name" value="VWFA"/>
    <property type="match status" value="1"/>
</dbReference>
<dbReference type="OrthoDB" id="5348860at2"/>